<reference evidence="1 2" key="1">
    <citation type="submission" date="2022-04" db="EMBL/GenBank/DDBJ databases">
        <title>Positive selection, recombination, and allopatry shape intraspecific diversity of widespread and dominant cyanobacteria.</title>
        <authorList>
            <person name="Wei J."/>
            <person name="Shu W."/>
            <person name="Hu C."/>
        </authorList>
    </citation>
    <scope>NUCLEOTIDE SEQUENCE [LARGE SCALE GENOMIC DNA]</scope>
    <source>
        <strain evidence="1 2">GB2-A4</strain>
    </source>
</reference>
<gene>
    <name evidence="1" type="ORF">NC998_20670</name>
</gene>
<comment type="caution">
    <text evidence="1">The sequence shown here is derived from an EMBL/GenBank/DDBJ whole genome shotgun (WGS) entry which is preliminary data.</text>
</comment>
<dbReference type="RefSeq" id="WP_190440403.1">
    <property type="nucleotide sequence ID" value="NZ_JAMPKM010000015.1"/>
</dbReference>
<keyword evidence="2" id="KW-1185">Reference proteome</keyword>
<dbReference type="Proteomes" id="UP001464891">
    <property type="component" value="Unassembled WGS sequence"/>
</dbReference>
<name>A0ABV0JEK1_9CYAN</name>
<dbReference type="EMBL" id="JAMPKM010000015">
    <property type="protein sequence ID" value="MEP0819515.1"/>
    <property type="molecule type" value="Genomic_DNA"/>
</dbReference>
<accession>A0ABV0JEK1</accession>
<protein>
    <submittedName>
        <fullName evidence="1">Uncharacterized protein</fullName>
    </submittedName>
</protein>
<evidence type="ECO:0000313" key="1">
    <source>
        <dbReference type="EMBL" id="MEP0819515.1"/>
    </source>
</evidence>
<proteinExistence type="predicted"/>
<evidence type="ECO:0000313" key="2">
    <source>
        <dbReference type="Proteomes" id="UP001464891"/>
    </source>
</evidence>
<sequence>MSAARLSPQKRYQRNQSIIEAYKHKDKTKESVLEIAQRHFVSVPLLYKIVDKASEELPINATCIEPGCQELAKARGWCGKHYQQWWKANLAPTKKKSFAKARRASQKKYYDKGLAQEVYASYADTPKGKAARSRSQYWFKVLHFLNRAELKAIAQSFSNIPQESIQKLVDNRLLTWEKIRTLLPESEVEILRDLGLDTQQAKTINRQRKYEV</sequence>
<organism evidence="1 2">
    <name type="scientific">Trichocoleus desertorum GB2-A4</name>
    <dbReference type="NCBI Taxonomy" id="2933944"/>
    <lineage>
        <taxon>Bacteria</taxon>
        <taxon>Bacillati</taxon>
        <taxon>Cyanobacteriota</taxon>
        <taxon>Cyanophyceae</taxon>
        <taxon>Leptolyngbyales</taxon>
        <taxon>Trichocoleusaceae</taxon>
        <taxon>Trichocoleus</taxon>
    </lineage>
</organism>